<evidence type="ECO:0000313" key="4">
    <source>
        <dbReference type="WBParaSite" id="HPLM_0001479001-mRNA-1"/>
    </source>
</evidence>
<protein>
    <submittedName>
        <fullName evidence="4">Spermidine synthase</fullName>
    </submittedName>
</protein>
<feature type="transmembrane region" description="Helical" evidence="1">
    <location>
        <begin position="6"/>
        <end position="27"/>
    </location>
</feature>
<reference evidence="2 3" key="2">
    <citation type="submission" date="2018-11" db="EMBL/GenBank/DDBJ databases">
        <authorList>
            <consortium name="Pathogen Informatics"/>
        </authorList>
    </citation>
    <scope>NUCLEOTIDE SEQUENCE [LARGE SCALE GENOMIC DNA]</scope>
    <source>
        <strain evidence="2 3">MHpl1</strain>
    </source>
</reference>
<dbReference type="Gene3D" id="3.40.50.150">
    <property type="entry name" value="Vaccinia Virus protein VP39"/>
    <property type="match status" value="1"/>
</dbReference>
<keyword evidence="1" id="KW-0472">Membrane</keyword>
<evidence type="ECO:0000313" key="3">
    <source>
        <dbReference type="Proteomes" id="UP000268014"/>
    </source>
</evidence>
<dbReference type="SUPFAM" id="SSF53335">
    <property type="entry name" value="S-adenosyl-L-methionine-dependent methyltransferases"/>
    <property type="match status" value="1"/>
</dbReference>
<name>A0A0N4WT85_HAEPC</name>
<dbReference type="EMBL" id="UZAF01018703">
    <property type="protein sequence ID" value="VDO54134.1"/>
    <property type="molecule type" value="Genomic_DNA"/>
</dbReference>
<reference evidence="4" key="1">
    <citation type="submission" date="2017-02" db="UniProtKB">
        <authorList>
            <consortium name="WormBaseParasite"/>
        </authorList>
    </citation>
    <scope>IDENTIFICATION</scope>
</reference>
<sequence length="231" mass="26217">MNHHSRWLFTLKNIILCAILAAVIVRLKNNLDKLTKTTESGKVLSLEEFGKLYMEKYGYSRILEESVCLMDGQCVHIADSVDQYGDRFSLIREIMSGSIRISHMRLKLPSGLDAGSEITQLNITVVELDPKLLEIAQNWYELQMDDNHRVIIADGMAFIEKAVEKGKRYDLVFLDACTLDENAKFLCPVETFTTTKARDLLAKLAEPRGTIVVNTISVEHDIKELAKEVRN</sequence>
<dbReference type="OrthoDB" id="2016285at2759"/>
<proteinExistence type="predicted"/>
<evidence type="ECO:0000313" key="2">
    <source>
        <dbReference type="EMBL" id="VDO54134.1"/>
    </source>
</evidence>
<accession>A0A0N4WT85</accession>
<dbReference type="InterPro" id="IPR029063">
    <property type="entry name" value="SAM-dependent_MTases_sf"/>
</dbReference>
<organism evidence="4">
    <name type="scientific">Haemonchus placei</name>
    <name type="common">Barber's pole worm</name>
    <dbReference type="NCBI Taxonomy" id="6290"/>
    <lineage>
        <taxon>Eukaryota</taxon>
        <taxon>Metazoa</taxon>
        <taxon>Ecdysozoa</taxon>
        <taxon>Nematoda</taxon>
        <taxon>Chromadorea</taxon>
        <taxon>Rhabditida</taxon>
        <taxon>Rhabditina</taxon>
        <taxon>Rhabditomorpha</taxon>
        <taxon>Strongyloidea</taxon>
        <taxon>Trichostrongylidae</taxon>
        <taxon>Haemonchus</taxon>
    </lineage>
</organism>
<keyword evidence="3" id="KW-1185">Reference proteome</keyword>
<dbReference type="WBParaSite" id="HPLM_0001479001-mRNA-1">
    <property type="protein sequence ID" value="HPLM_0001479001-mRNA-1"/>
    <property type="gene ID" value="HPLM_0001479001"/>
</dbReference>
<evidence type="ECO:0000256" key="1">
    <source>
        <dbReference type="SAM" id="Phobius"/>
    </source>
</evidence>
<dbReference type="Proteomes" id="UP000268014">
    <property type="component" value="Unassembled WGS sequence"/>
</dbReference>
<dbReference type="OMA" id="NAKFLCP"/>
<dbReference type="AlphaFoldDB" id="A0A0N4WT85"/>
<gene>
    <name evidence="2" type="ORF">HPLM_LOCUS14782</name>
</gene>
<keyword evidence="1" id="KW-0812">Transmembrane</keyword>
<keyword evidence="1" id="KW-1133">Transmembrane helix</keyword>